<proteinExistence type="predicted"/>
<organism evidence="1 2">
    <name type="scientific">Pseudomonas coronafaciens pv. coronafaciens</name>
    <dbReference type="NCBI Taxonomy" id="235275"/>
    <lineage>
        <taxon>Bacteria</taxon>
        <taxon>Pseudomonadati</taxon>
        <taxon>Pseudomonadota</taxon>
        <taxon>Gammaproteobacteria</taxon>
        <taxon>Pseudomonadales</taxon>
        <taxon>Pseudomonadaceae</taxon>
        <taxon>Pseudomonas</taxon>
        <taxon>Pseudomonas coronafaciens</taxon>
    </lineage>
</organism>
<sequence>MSGYLENYLKIFGGADLNILYEHFEGEMIHCKSLISWVNDGSHFSHDDLYVAIEEPRVASHTKIFFKIFKITKQLPHYEMMTGDHYIDLVPDNVAPVIVTTPMEEPEPAIVIHAIQIEQGGVSIEPVFPQLGQAPLSQPTQWMKNCLFDLTNN</sequence>
<accession>A0AAE6UNT1</accession>
<dbReference type="EMBL" id="CP046441">
    <property type="protein sequence ID" value="QGT83800.1"/>
    <property type="molecule type" value="Genomic_DNA"/>
</dbReference>
<name>A0AAE6UNT1_9PSED</name>
<evidence type="ECO:0000313" key="1">
    <source>
        <dbReference type="EMBL" id="QGT83800.1"/>
    </source>
</evidence>
<evidence type="ECO:0000313" key="2">
    <source>
        <dbReference type="Proteomes" id="UP000423413"/>
    </source>
</evidence>
<gene>
    <name evidence="1" type="ORF">GMO17_22905</name>
</gene>
<reference evidence="1 2" key="1">
    <citation type="submission" date="2019-11" db="EMBL/GenBank/DDBJ databases">
        <title>Complete genome sequence of Pseudomonas syringae pv. coronafaciens isolate B19001 originated in imported oat cereal.</title>
        <authorList>
            <person name="Kim S.M."/>
            <person name="Lee B.C."/>
            <person name="Seo S.J."/>
            <person name="Lee J.E."/>
            <person name="Choi N.J."/>
            <person name="Park J.H."/>
        </authorList>
    </citation>
    <scope>NUCLEOTIDE SEQUENCE [LARGE SCALE GENOMIC DNA]</scope>
    <source>
        <strain evidence="1 2">B19001</strain>
    </source>
</reference>
<dbReference type="Proteomes" id="UP000423413">
    <property type="component" value="Chromosome"/>
</dbReference>
<dbReference type="AlphaFoldDB" id="A0AAE6UNT1"/>
<protein>
    <submittedName>
        <fullName evidence="1">AAA family ATPase</fullName>
    </submittedName>
</protein>